<dbReference type="InterPro" id="IPR010730">
    <property type="entry name" value="HET"/>
</dbReference>
<feature type="domain" description="Heterokaryon incompatibility" evidence="2">
    <location>
        <begin position="227"/>
        <end position="370"/>
    </location>
</feature>
<reference evidence="3" key="1">
    <citation type="journal article" date="2023" name="Mol. Phylogenet. Evol.">
        <title>Genome-scale phylogeny and comparative genomics of the fungal order Sordariales.</title>
        <authorList>
            <person name="Hensen N."/>
            <person name="Bonometti L."/>
            <person name="Westerberg I."/>
            <person name="Brannstrom I.O."/>
            <person name="Guillou S."/>
            <person name="Cros-Aarteil S."/>
            <person name="Calhoun S."/>
            <person name="Haridas S."/>
            <person name="Kuo A."/>
            <person name="Mondo S."/>
            <person name="Pangilinan J."/>
            <person name="Riley R."/>
            <person name="LaButti K."/>
            <person name="Andreopoulos B."/>
            <person name="Lipzen A."/>
            <person name="Chen C."/>
            <person name="Yan M."/>
            <person name="Daum C."/>
            <person name="Ng V."/>
            <person name="Clum A."/>
            <person name="Steindorff A."/>
            <person name="Ohm R.A."/>
            <person name="Martin F."/>
            <person name="Silar P."/>
            <person name="Natvig D.O."/>
            <person name="Lalanne C."/>
            <person name="Gautier V."/>
            <person name="Ament-Velasquez S.L."/>
            <person name="Kruys A."/>
            <person name="Hutchinson M.I."/>
            <person name="Powell A.J."/>
            <person name="Barry K."/>
            <person name="Miller A.N."/>
            <person name="Grigoriev I.V."/>
            <person name="Debuchy R."/>
            <person name="Gladieux P."/>
            <person name="Hiltunen Thoren M."/>
            <person name="Johannesson H."/>
        </authorList>
    </citation>
    <scope>NUCLEOTIDE SEQUENCE</scope>
    <source>
        <strain evidence="3">FGSC 1904</strain>
    </source>
</reference>
<dbReference type="PANTHER" id="PTHR33112:SF10">
    <property type="entry name" value="TOL"/>
    <property type="match status" value="1"/>
</dbReference>
<sequence length="1102" mass="123759">MFKSLGEAYEDSRHLLYDHYRDEVPDHYRNEVPFGTWSTLLASASNGDCHFCCSLVARALVSENAHLITGHRLNVSENSYPSLQPVVSEDGLFKMGINPAIDITTATRADKELILRLSIDYFDPKLRSFFFNLDIIGQDGERVMLASQSGNVQCYGFPASLNTGSEASLNQVLRWVDECRSNHLCGYAKYEEFHGRYPARFIDVGSVGSLTAKIRETTKMDLRELKYTTLSHCWGKSVPARLLLDNYDSRLKGFTLDELPRTFHEAILVTRKLNIRFLWIDSLCIVQDSLDDWAAESAKMQFVYQNTYLNLAAAVSPNPSGGLFFPRCPLSFVPWAISLSGSQILQGSLVDLLEEKQRFILDTRGWTLQEQILAPRTVMFGKNELYWECRMGYARECFPDLLKPSFDPARLLTMGAFRRPLESMEWPPISDFQRQQIWRYLVEQYSGRELTRQSDKLVAISGLAQAVGSRWEGSTYHAGLWSYYFRQNLLWECQGINGYRARNTHAAPSWSWASLSAKCSLPEQFAEIHVDSLANVSKVIVTPLQLSHPFGQVSGGVVRLEGPLLQATVQSTQAGWQLVMDETGAARPATTDPRIPLLGAMSVPWVSWDDDETRECAEIQPMQVYLAPLQVEIWPWYPLLQVSGLLLKPASTSPQKGRFARLGVFNIRQNISISAMNRLSVGKEAMFYTPNNTKLKHRYSPVLEPGEDQDIGHFLEKLKLRYSSQELHEGENHEVVHFLICLELAAQRNRESDKPDENLHHVKPSGFYIYELVSIARQPDQDAQQWEATKLSLFLISAPSILVDFCSPGTLSNSVEVLLGPCSPTILRRFRNSLFECSLVPLRDPFPPTRCNLILSYLQATIISAPLPCQITSKQNSSPLSHTSSDYTYKMEANMNNNRHQNRNRNRNRRRNRRGARNPALRGNRDPVHAAGGRVENQGHAGPENRALPAPPAPPPLDPRFLEGWENADLANPALAEAPPAPFEPENIPIIDHSIQVEAQAETIRQQIALAVQSFGPSCLFWVRAGPIRGALGQDWTDAHHVTSHGDHELARMTVELAVHKWGPRAQISLTARPAPLGAAPVPAAPAPAPGFFGAYPPPHHY</sequence>
<accession>A0AAE0UEN7</accession>
<dbReference type="AlphaFoldDB" id="A0AAE0UEN7"/>
<gene>
    <name evidence="3" type="ORF">B0T20DRAFT_390531</name>
</gene>
<feature type="compositionally biased region" description="Pro residues" evidence="1">
    <location>
        <begin position="949"/>
        <end position="958"/>
    </location>
</feature>
<dbReference type="Pfam" id="PF06985">
    <property type="entry name" value="HET"/>
    <property type="match status" value="1"/>
</dbReference>
<reference evidence="3" key="2">
    <citation type="submission" date="2023-07" db="EMBL/GenBank/DDBJ databases">
        <authorList>
            <consortium name="Lawrence Berkeley National Laboratory"/>
            <person name="Haridas S."/>
            <person name="Hensen N."/>
            <person name="Bonometti L."/>
            <person name="Westerberg I."/>
            <person name="Brannstrom I.O."/>
            <person name="Guillou S."/>
            <person name="Cros-Aarteil S."/>
            <person name="Calhoun S."/>
            <person name="Kuo A."/>
            <person name="Mondo S."/>
            <person name="Pangilinan J."/>
            <person name="Riley R."/>
            <person name="LaButti K."/>
            <person name="Andreopoulos B."/>
            <person name="Lipzen A."/>
            <person name="Chen C."/>
            <person name="Yanf M."/>
            <person name="Daum C."/>
            <person name="Ng V."/>
            <person name="Clum A."/>
            <person name="Steindorff A."/>
            <person name="Ohm R."/>
            <person name="Martin F."/>
            <person name="Silar P."/>
            <person name="Natvig D."/>
            <person name="Lalanne C."/>
            <person name="Gautier V."/>
            <person name="Ament-velasquez S.L."/>
            <person name="Kruys A."/>
            <person name="Hutchinson M.I."/>
            <person name="Powell A.J."/>
            <person name="Barry K."/>
            <person name="Miller A.N."/>
            <person name="Grigoriev I.V."/>
            <person name="Debuchy R."/>
            <person name="Gladieux P."/>
            <person name="Thoren M.H."/>
            <person name="Johannesson H."/>
        </authorList>
    </citation>
    <scope>NUCLEOTIDE SEQUENCE</scope>
    <source>
        <strain evidence="3">FGSC 1904</strain>
    </source>
</reference>
<protein>
    <submittedName>
        <fullName evidence="3">Heterokaryon incompatibility protein-domain-containing protein</fullName>
    </submittedName>
</protein>
<dbReference type="PANTHER" id="PTHR33112">
    <property type="entry name" value="DOMAIN PROTEIN, PUTATIVE-RELATED"/>
    <property type="match status" value="1"/>
</dbReference>
<comment type="caution">
    <text evidence="3">The sequence shown here is derived from an EMBL/GenBank/DDBJ whole genome shotgun (WGS) entry which is preliminary data.</text>
</comment>
<evidence type="ECO:0000313" key="3">
    <source>
        <dbReference type="EMBL" id="KAK3400644.1"/>
    </source>
</evidence>
<evidence type="ECO:0000259" key="2">
    <source>
        <dbReference type="Pfam" id="PF06985"/>
    </source>
</evidence>
<evidence type="ECO:0000313" key="4">
    <source>
        <dbReference type="Proteomes" id="UP001281003"/>
    </source>
</evidence>
<keyword evidence="4" id="KW-1185">Reference proteome</keyword>
<feature type="region of interest" description="Disordered" evidence="1">
    <location>
        <begin position="893"/>
        <end position="959"/>
    </location>
</feature>
<evidence type="ECO:0000256" key="1">
    <source>
        <dbReference type="SAM" id="MobiDB-lite"/>
    </source>
</evidence>
<dbReference type="Proteomes" id="UP001281003">
    <property type="component" value="Unassembled WGS sequence"/>
</dbReference>
<feature type="compositionally biased region" description="Basic residues" evidence="1">
    <location>
        <begin position="900"/>
        <end position="916"/>
    </location>
</feature>
<name>A0AAE0UEN7_SORBR</name>
<proteinExistence type="predicted"/>
<organism evidence="3 4">
    <name type="scientific">Sordaria brevicollis</name>
    <dbReference type="NCBI Taxonomy" id="83679"/>
    <lineage>
        <taxon>Eukaryota</taxon>
        <taxon>Fungi</taxon>
        <taxon>Dikarya</taxon>
        <taxon>Ascomycota</taxon>
        <taxon>Pezizomycotina</taxon>
        <taxon>Sordariomycetes</taxon>
        <taxon>Sordariomycetidae</taxon>
        <taxon>Sordariales</taxon>
        <taxon>Sordariaceae</taxon>
        <taxon>Sordaria</taxon>
    </lineage>
</organism>
<dbReference type="EMBL" id="JAUTDP010000003">
    <property type="protein sequence ID" value="KAK3400644.1"/>
    <property type="molecule type" value="Genomic_DNA"/>
</dbReference>